<evidence type="ECO:0000256" key="1">
    <source>
        <dbReference type="SAM" id="MobiDB-lite"/>
    </source>
</evidence>
<dbReference type="AlphaFoldDB" id="A0A1F8B991"/>
<evidence type="ECO:0000313" key="2">
    <source>
        <dbReference type="EMBL" id="OGM60500.1"/>
    </source>
</evidence>
<dbReference type="Proteomes" id="UP000176404">
    <property type="component" value="Unassembled WGS sequence"/>
</dbReference>
<accession>A0A1F8B991</accession>
<sequence>MGGYAEEKLREYLTDHAQEISEDGKTLRGVKITGSESQKIARQVREEYYRRTGVDVRPTMPANPVRGKIARIDGPSSYTTPDGRIRVEVEPGHESNIIEERGKGGSGRRHAQIQPLGLLTRVAKSLLGKGPESGIGITSIVGPDRPQAAYEGGGRGKSNAGDIDQDLVSKISGSLSPQEKDSLEVTPREDGRVDYSFTDGDGNTVRGTRFR</sequence>
<feature type="region of interest" description="Disordered" evidence="1">
    <location>
        <begin position="59"/>
        <end position="82"/>
    </location>
</feature>
<organism evidence="2 3">
    <name type="scientific">Candidatus Woesebacteria bacterium RIFCSPLOWO2_01_FULL_39_10b</name>
    <dbReference type="NCBI Taxonomy" id="1802517"/>
    <lineage>
        <taxon>Bacteria</taxon>
        <taxon>Candidatus Woeseibacteriota</taxon>
    </lineage>
</organism>
<dbReference type="STRING" id="1802517.A2892_00550"/>
<gene>
    <name evidence="2" type="ORF">A2892_00550</name>
</gene>
<reference evidence="2 3" key="1">
    <citation type="journal article" date="2016" name="Nat. Commun.">
        <title>Thousands of microbial genomes shed light on interconnected biogeochemical processes in an aquifer system.</title>
        <authorList>
            <person name="Anantharaman K."/>
            <person name="Brown C.T."/>
            <person name="Hug L.A."/>
            <person name="Sharon I."/>
            <person name="Castelle C.J."/>
            <person name="Probst A.J."/>
            <person name="Thomas B.C."/>
            <person name="Singh A."/>
            <person name="Wilkins M.J."/>
            <person name="Karaoz U."/>
            <person name="Brodie E.L."/>
            <person name="Williams K.H."/>
            <person name="Hubbard S.S."/>
            <person name="Banfield J.F."/>
        </authorList>
    </citation>
    <scope>NUCLEOTIDE SEQUENCE [LARGE SCALE GENOMIC DNA]</scope>
</reference>
<feature type="region of interest" description="Disordered" evidence="1">
    <location>
        <begin position="137"/>
        <end position="211"/>
    </location>
</feature>
<proteinExistence type="predicted"/>
<evidence type="ECO:0000313" key="3">
    <source>
        <dbReference type="Proteomes" id="UP000176404"/>
    </source>
</evidence>
<feature type="compositionally biased region" description="Basic and acidic residues" evidence="1">
    <location>
        <begin position="178"/>
        <end position="193"/>
    </location>
</feature>
<dbReference type="EMBL" id="MGHD01000004">
    <property type="protein sequence ID" value="OGM60500.1"/>
    <property type="molecule type" value="Genomic_DNA"/>
</dbReference>
<protein>
    <submittedName>
        <fullName evidence="2">Uncharacterized protein</fullName>
    </submittedName>
</protein>
<name>A0A1F8B991_9BACT</name>
<comment type="caution">
    <text evidence="2">The sequence shown here is derived from an EMBL/GenBank/DDBJ whole genome shotgun (WGS) entry which is preliminary data.</text>
</comment>